<dbReference type="Proteomes" id="UP001177021">
    <property type="component" value="Unassembled WGS sequence"/>
</dbReference>
<name>A0ACB0KHH1_TRIPR</name>
<evidence type="ECO:0000313" key="2">
    <source>
        <dbReference type="Proteomes" id="UP001177021"/>
    </source>
</evidence>
<evidence type="ECO:0000313" key="1">
    <source>
        <dbReference type="EMBL" id="CAJ2655794.1"/>
    </source>
</evidence>
<accession>A0ACB0KHH1</accession>
<reference evidence="1" key="1">
    <citation type="submission" date="2023-10" db="EMBL/GenBank/DDBJ databases">
        <authorList>
            <person name="Rodriguez Cubillos JULIANA M."/>
            <person name="De Vega J."/>
        </authorList>
    </citation>
    <scope>NUCLEOTIDE SEQUENCE</scope>
</reference>
<comment type="caution">
    <text evidence="1">The sequence shown here is derived from an EMBL/GenBank/DDBJ whole genome shotgun (WGS) entry which is preliminary data.</text>
</comment>
<sequence length="1751" mass="198350">MTSFTSSLKSHHEFESTSTNPKMKSYDVYLSFCDEDASCFALDLYKALSSEAGVVVFWDDERIGSVDHREIPTSVLNVIGDCKVAVIVFSVKYVNSRSCLQELEKITECCRITDGFMVMPIFYDGVRLSFGIFERDLFGGKAFHDFVDKVSKEEIFQEKDKFMSWVAAITSAAIDSGESSDLEDGNSSIYIYHVVECVTRVLRNWRDFSRAFYTMSVKSAAQDVIQLLKQSKCPLLLGIWGMKGVGKSTIAETIYNKIGSYFEYKCLLKNVTGVWKRTSGQVSLQENILFDIDKVFEITIPTIESGKVISKESLRHKRVLLILDDVDKLEQLKALCGNRDWFGPGSKIITTTRDRHLLKELGVDHIYRVKELDESESLEVFNWYTFGQATSREDFSILSRQVVAYSRGLPLALGELGWFLYGKAIREWKKVLRTFERFSIPSPILLEALEKSLSDLSDEEKRIFFDIACFFIGLNQNDVIQTLNTSTQSATLQISLLEDKSFVTIDENNNLQMHVLLQAMAKDIIKRDSSSKTDQLKMYDVFLSFRGEDSRAKFMSHLYSALQNAGIYAFRDDDEIQRGDQISISLLRAIGRSRISIVVLTTNYANSRWCMLELEKIMEIGRTRGLVVVPVFYEVDPSEVRHQEGQFGKSFEDLISTVSVDESTQVNWRRELLDIGGIAGFVLIDSRNESADIKNIVEHVTRLLDRTELFVAEHPVGVESRVQAATKLLNIQKSEDVLLLGIWGMGGTGKTTIAKAIYNKVGRKFEGRSFLLNIREFWETDTNQVSLQQQILCDVYKTTTFKIRDIESGKNILKEKLAQNKVLLVLDDVNELEQLQTFCGSRKWFGPGSRIIITTRDIHLLRSCRVDQLYTVKKMDERESLELFSWHAFKQPSPTDDFATHSTNMIAYSGKLPLALQVLGSYLFDCEITVWQKVLEKLKCVPNDQVQKKLKVSFDGLKDVTEKQIFLDIACFFIGMDQNDVIQILNGCGFFADIGIKVLFERALLTVDNRNKLRMHDMLRDMGRQIVYEESPLDPEKRSRLWRREDVFDILSKHKGTEAVKGLTLVIPIKNTVCLNTKAFKRMNKLRLLQLAGVQLNGDFKYLSGDLRWLYWHGFPLTYIPAEFLQGSLVAIELKYSNLKQIWKKSQTLENLKILNLSHSRDLNESPDFSYFPNLEKLVLKDCPSLSTVSHNIGSLHKLLLINLTDCTGLRKLPRSIYKLKSLETLILSGCSMIDKLEEDLEQMESLTTLIADKTAITKVPFSIVKSKSIGYISLCGFKGFSHDVFPSLILSWMSPSNNVISLVKTSASMSSLGTFKDLLKLRSLCVECGSDLQLTQDLARILEVLKATNCQNLEARASATTSEISDIYASPLIDDCLGQVCTSGSKNYSKSLLIQMGMKCQVSNITKDGIFQTADVTWDSFLLHCDNKSDWLTFSSKGCSIIFDVPAIKRSKLKSMMLSVVYYSSPDNITSEGFHGVLIINYTKTVIQAYKRDTLSSFEDEDWRSITLNLEPGNRVEVMVVFGEGFIVEKTTISILYDEAVDKEMERRHVVDEEGVICSCHDDKNANGSGGDNFNVPADNNNSGSGEDENISEDEHWHAVNKNTIVSGDDCMTASKNYVVSDCRDMPADKNFTVSSEDENVSDNKNWDAVDKDVNVSSEANKNVVPIGDKNRFCGLYTKLPSLVHAVLMSRPFWSSLVGILVWITCRHFKMGRSPNLLTRYTRSKWLVDCAKKLIAYKKANKVHRVELGS</sequence>
<dbReference type="EMBL" id="CASHSV030000206">
    <property type="protein sequence ID" value="CAJ2655794.1"/>
    <property type="molecule type" value="Genomic_DNA"/>
</dbReference>
<organism evidence="1 2">
    <name type="scientific">Trifolium pratense</name>
    <name type="common">Red clover</name>
    <dbReference type="NCBI Taxonomy" id="57577"/>
    <lineage>
        <taxon>Eukaryota</taxon>
        <taxon>Viridiplantae</taxon>
        <taxon>Streptophyta</taxon>
        <taxon>Embryophyta</taxon>
        <taxon>Tracheophyta</taxon>
        <taxon>Spermatophyta</taxon>
        <taxon>Magnoliopsida</taxon>
        <taxon>eudicotyledons</taxon>
        <taxon>Gunneridae</taxon>
        <taxon>Pentapetalae</taxon>
        <taxon>rosids</taxon>
        <taxon>fabids</taxon>
        <taxon>Fabales</taxon>
        <taxon>Fabaceae</taxon>
        <taxon>Papilionoideae</taxon>
        <taxon>50 kb inversion clade</taxon>
        <taxon>NPAAA clade</taxon>
        <taxon>Hologalegina</taxon>
        <taxon>IRL clade</taxon>
        <taxon>Trifolieae</taxon>
        <taxon>Trifolium</taxon>
    </lineage>
</organism>
<keyword evidence="2" id="KW-1185">Reference proteome</keyword>
<proteinExistence type="predicted"/>
<gene>
    <name evidence="1" type="ORF">MILVUS5_LOCUS22666</name>
</gene>
<protein>
    <submittedName>
        <fullName evidence="1">Uncharacterized protein</fullName>
    </submittedName>
</protein>